<dbReference type="GO" id="GO:0000785">
    <property type="term" value="C:chromatin"/>
    <property type="evidence" value="ECO:0007669"/>
    <property type="project" value="TreeGrafter"/>
</dbReference>
<keyword evidence="4" id="KW-0804">Transcription</keyword>
<protein>
    <recommendedName>
        <fullName evidence="8">T-box domain-containing protein</fullName>
    </recommendedName>
</protein>
<dbReference type="InterPro" id="IPR036960">
    <property type="entry name" value="T-box_sf"/>
</dbReference>
<dbReference type="FunFam" id="2.60.40.820:FF:000013">
    <property type="entry name" value="T-box transcription factor tbx-9"/>
    <property type="match status" value="1"/>
</dbReference>
<comment type="caution">
    <text evidence="9">The sequence shown here is derived from an EMBL/GenBank/DDBJ whole genome shotgun (WGS) entry which is preliminary data.</text>
</comment>
<dbReference type="STRING" id="1611254.A0A2G5VS21"/>
<keyword evidence="10" id="KW-1185">Reference proteome</keyword>
<evidence type="ECO:0000256" key="7">
    <source>
        <dbReference type="SAM" id="MobiDB-lite"/>
    </source>
</evidence>
<evidence type="ECO:0000256" key="4">
    <source>
        <dbReference type="ARBA" id="ARBA00023163"/>
    </source>
</evidence>
<feature type="region of interest" description="Disordered" evidence="7">
    <location>
        <begin position="210"/>
        <end position="284"/>
    </location>
</feature>
<dbReference type="GO" id="GO:0045893">
    <property type="term" value="P:positive regulation of DNA-templated transcription"/>
    <property type="evidence" value="ECO:0007669"/>
    <property type="project" value="InterPro"/>
</dbReference>
<evidence type="ECO:0000259" key="8">
    <source>
        <dbReference type="PROSITE" id="PS50252"/>
    </source>
</evidence>
<dbReference type="InterPro" id="IPR008967">
    <property type="entry name" value="p53-like_TF_DNA-bd_sf"/>
</dbReference>
<evidence type="ECO:0000313" key="9">
    <source>
        <dbReference type="EMBL" id="PIC54471.1"/>
    </source>
</evidence>
<dbReference type="PANTHER" id="PTHR11267:SF189">
    <property type="entry name" value="T-BOX PROTEIN 31-RELATED"/>
    <property type="match status" value="1"/>
</dbReference>
<dbReference type="Gene3D" id="2.60.40.820">
    <property type="entry name" value="Transcription factor, T-box"/>
    <property type="match status" value="1"/>
</dbReference>
<dbReference type="PANTHER" id="PTHR11267">
    <property type="entry name" value="T-BOX PROTEIN-RELATED"/>
    <property type="match status" value="1"/>
</dbReference>
<feature type="compositionally biased region" description="Low complexity" evidence="7">
    <location>
        <begin position="221"/>
        <end position="233"/>
    </location>
</feature>
<comment type="subcellular location">
    <subcellularLocation>
        <location evidence="1 6">Nucleus</location>
    </subcellularLocation>
</comment>
<dbReference type="Proteomes" id="UP000230233">
    <property type="component" value="Chromosome I"/>
</dbReference>
<dbReference type="InterPro" id="IPR046360">
    <property type="entry name" value="T-box_DNA-bd"/>
</dbReference>
<keyword evidence="2" id="KW-0805">Transcription regulation</keyword>
<dbReference type="PRINTS" id="PR00937">
    <property type="entry name" value="TBOX"/>
</dbReference>
<dbReference type="SMART" id="SM00425">
    <property type="entry name" value="TBOX"/>
    <property type="match status" value="1"/>
</dbReference>
<evidence type="ECO:0000256" key="1">
    <source>
        <dbReference type="ARBA" id="ARBA00004123"/>
    </source>
</evidence>
<evidence type="ECO:0000256" key="3">
    <source>
        <dbReference type="ARBA" id="ARBA00023125"/>
    </source>
</evidence>
<keyword evidence="3 6" id="KW-0238">DNA-binding</keyword>
<dbReference type="GO" id="GO:0000981">
    <property type="term" value="F:DNA-binding transcription factor activity, RNA polymerase II-specific"/>
    <property type="evidence" value="ECO:0007669"/>
    <property type="project" value="TreeGrafter"/>
</dbReference>
<gene>
    <name evidence="9" type="primary">Cnig_chr_I.g3711</name>
    <name evidence="9" type="ORF">B9Z55_003711</name>
</gene>
<evidence type="ECO:0000256" key="5">
    <source>
        <dbReference type="ARBA" id="ARBA00023242"/>
    </source>
</evidence>
<dbReference type="InterPro" id="IPR001699">
    <property type="entry name" value="TF_T-box"/>
</dbReference>
<dbReference type="CDD" id="cd00182">
    <property type="entry name" value="T-box"/>
    <property type="match status" value="1"/>
</dbReference>
<comment type="caution">
    <text evidence="6">Lacks conserved residue(s) required for the propagation of feature annotation.</text>
</comment>
<reference evidence="10" key="1">
    <citation type="submission" date="2017-10" db="EMBL/GenBank/DDBJ databases">
        <title>Rapid genome shrinkage in a self-fertile nematode reveals novel sperm competition proteins.</title>
        <authorList>
            <person name="Yin D."/>
            <person name="Schwarz E.M."/>
            <person name="Thomas C.G."/>
            <person name="Felde R.L."/>
            <person name="Korf I.F."/>
            <person name="Cutter A.D."/>
            <person name="Schartner C.M."/>
            <person name="Ralston E.J."/>
            <person name="Meyer B.J."/>
            <person name="Haag E.S."/>
        </authorList>
    </citation>
    <scope>NUCLEOTIDE SEQUENCE [LARGE SCALE GENOMIC DNA]</scope>
    <source>
        <strain evidence="10">JU1422</strain>
    </source>
</reference>
<evidence type="ECO:0000313" key="10">
    <source>
        <dbReference type="Proteomes" id="UP000230233"/>
    </source>
</evidence>
<proteinExistence type="predicted"/>
<dbReference type="GO" id="GO:0005634">
    <property type="term" value="C:nucleus"/>
    <property type="evidence" value="ECO:0007669"/>
    <property type="project" value="UniProtKB-SubCell"/>
</dbReference>
<dbReference type="PROSITE" id="PS50252">
    <property type="entry name" value="TBOX_3"/>
    <property type="match status" value="1"/>
</dbReference>
<dbReference type="SUPFAM" id="SSF49417">
    <property type="entry name" value="p53-like transcription factors"/>
    <property type="match status" value="1"/>
</dbReference>
<dbReference type="Pfam" id="PF00907">
    <property type="entry name" value="T-box"/>
    <property type="match status" value="1"/>
</dbReference>
<dbReference type="AlphaFoldDB" id="A0A2G5VS21"/>
<dbReference type="EMBL" id="PDUG01000001">
    <property type="protein sequence ID" value="PIC54471.1"/>
    <property type="molecule type" value="Genomic_DNA"/>
</dbReference>
<dbReference type="OrthoDB" id="7442607at2759"/>
<evidence type="ECO:0000256" key="6">
    <source>
        <dbReference type="PROSITE-ProRule" id="PRU00201"/>
    </source>
</evidence>
<name>A0A2G5VS21_9PELO</name>
<organism evidence="9 10">
    <name type="scientific">Caenorhabditis nigoni</name>
    <dbReference type="NCBI Taxonomy" id="1611254"/>
    <lineage>
        <taxon>Eukaryota</taxon>
        <taxon>Metazoa</taxon>
        <taxon>Ecdysozoa</taxon>
        <taxon>Nematoda</taxon>
        <taxon>Chromadorea</taxon>
        <taxon>Rhabditida</taxon>
        <taxon>Rhabditina</taxon>
        <taxon>Rhabditomorpha</taxon>
        <taxon>Rhabditoidea</taxon>
        <taxon>Rhabditidae</taxon>
        <taxon>Peloderinae</taxon>
        <taxon>Caenorhabditis</taxon>
    </lineage>
</organism>
<feature type="compositionally biased region" description="Polar residues" evidence="7">
    <location>
        <begin position="234"/>
        <end position="272"/>
    </location>
</feature>
<sequence length="440" mass="48773">MVPCSSKIELKLANQELWQKFPKPMEMMILMKTGRKLFPTLEYLVDGLDKDALYEVELHMERANDFRYIYRKNQWLESESDLSNTPTEKVKHSNGILTGEQWMADTICFESVRLTNDPNLKSPNHICVQSMHKWRPVVTIRKISSEKLEEGFEKEFRLEETCFIAVTVYHNRDLVDLKIDNNPMAAAYREQYLRRKNRVLILKRYQSRRRSDVFPTPPTTPGASAGLPAPANGSISRQIQPGQARSPIMRSSENQKSSVNGIGFPGSSNISPQFPMAAGTTSHQKPVPATNYTLGSSSLVNGFPAPSNISPQFPMPAEFSVPANGISSPLQPGQARSPIMGSSTLGNQSSGFPSNISPQFPNPGPVPTMNPMMGSPALANGFPAPSTQFPMPSYQTLLSQNLMLFRLLVQHTGQTNVMEMLKNMNGLPAQPQSEGNTSGN</sequence>
<accession>A0A2G5VS21</accession>
<keyword evidence="5 6" id="KW-0539">Nucleus</keyword>
<dbReference type="GO" id="GO:0001708">
    <property type="term" value="P:cell fate specification"/>
    <property type="evidence" value="ECO:0007669"/>
    <property type="project" value="TreeGrafter"/>
</dbReference>
<evidence type="ECO:0000256" key="2">
    <source>
        <dbReference type="ARBA" id="ARBA00023015"/>
    </source>
</evidence>
<dbReference type="GO" id="GO:0000978">
    <property type="term" value="F:RNA polymerase II cis-regulatory region sequence-specific DNA binding"/>
    <property type="evidence" value="ECO:0007669"/>
    <property type="project" value="InterPro"/>
</dbReference>
<feature type="domain" description="T-box" evidence="8">
    <location>
        <begin position="12"/>
        <end position="190"/>
    </location>
</feature>